<protein>
    <recommendedName>
        <fullName evidence="3">exo-alpha-sialidase</fullName>
        <ecNumber evidence="3">3.2.1.18</ecNumber>
    </recommendedName>
</protein>
<dbReference type="InterPro" id="IPR026856">
    <property type="entry name" value="Sialidase_fam"/>
</dbReference>
<accession>A0ABV3ZD88</accession>
<dbReference type="InterPro" id="IPR036278">
    <property type="entry name" value="Sialidase_sf"/>
</dbReference>
<gene>
    <name evidence="6" type="ORF">QTN47_08115</name>
</gene>
<keyword evidence="7" id="KW-1185">Reference proteome</keyword>
<dbReference type="EC" id="3.2.1.18" evidence="3"/>
<feature type="signal peptide" evidence="4">
    <location>
        <begin position="1"/>
        <end position="20"/>
    </location>
</feature>
<dbReference type="GO" id="GO:0016798">
    <property type="term" value="F:hydrolase activity, acting on glycosyl bonds"/>
    <property type="evidence" value="ECO:0007669"/>
    <property type="project" value="UniProtKB-KW"/>
</dbReference>
<comment type="catalytic activity">
    <reaction evidence="1">
        <text>Hydrolysis of alpha-(2-&gt;3)-, alpha-(2-&gt;6)-, alpha-(2-&gt;8)- glycosidic linkages of terminal sialic acid residues in oligosaccharides, glycoproteins, glycolipids, colominic acid and synthetic substrates.</text>
        <dbReference type="EC" id="3.2.1.18"/>
    </reaction>
</comment>
<dbReference type="Pfam" id="PF13088">
    <property type="entry name" value="BNR_2"/>
    <property type="match status" value="1"/>
</dbReference>
<dbReference type="PANTHER" id="PTHR10628:SF30">
    <property type="entry name" value="EXO-ALPHA-SIALIDASE"/>
    <property type="match status" value="1"/>
</dbReference>
<proteinExistence type="inferred from homology"/>
<keyword evidence="6" id="KW-0326">Glycosidase</keyword>
<evidence type="ECO:0000313" key="7">
    <source>
        <dbReference type="Proteomes" id="UP001560573"/>
    </source>
</evidence>
<keyword evidence="6" id="KW-0378">Hydrolase</keyword>
<dbReference type="Gene3D" id="2.120.10.10">
    <property type="match status" value="1"/>
</dbReference>
<dbReference type="PANTHER" id="PTHR10628">
    <property type="entry name" value="SIALIDASE"/>
    <property type="match status" value="1"/>
</dbReference>
<evidence type="ECO:0000256" key="1">
    <source>
        <dbReference type="ARBA" id="ARBA00000427"/>
    </source>
</evidence>
<organism evidence="6 7">
    <name type="scientific">Danxiaibacter flavus</name>
    <dbReference type="NCBI Taxonomy" id="3049108"/>
    <lineage>
        <taxon>Bacteria</taxon>
        <taxon>Pseudomonadati</taxon>
        <taxon>Bacteroidota</taxon>
        <taxon>Chitinophagia</taxon>
        <taxon>Chitinophagales</taxon>
        <taxon>Chitinophagaceae</taxon>
        <taxon>Danxiaibacter</taxon>
    </lineage>
</organism>
<comment type="similarity">
    <text evidence="2">Belongs to the glycosyl hydrolase 33 family.</text>
</comment>
<dbReference type="EMBL" id="JAULBC010000002">
    <property type="protein sequence ID" value="MEX6687450.1"/>
    <property type="molecule type" value="Genomic_DNA"/>
</dbReference>
<dbReference type="RefSeq" id="WP_369328856.1">
    <property type="nucleotide sequence ID" value="NZ_JAULBC010000002.1"/>
</dbReference>
<keyword evidence="4" id="KW-0732">Signal</keyword>
<sequence length="389" mass="43411">MRKFFSTLTMSVLLVCFACAQENKVSVFTSGDEGYQSYRIPAIVKLPKGDLLAFCEGRVNDSDDFGNIDIVMKRSQDNGKTWSKLQVVVDNDHLQAGNCAPVVDLTDPAYPKGRLFLFYNTGNNHEGEVRKGKGLREVWYKTSADGGNTWSDAVNITLQVHKPNQPQINPAYHFSEDWRSFANTPGHAMQFEQGKYKGRLYVPANHSAGNPLPHFNDYKANGYYTDDHGKTFHISEDVSTPGGNECMAAPLYPDGLVMNIRNQSGSEKARIIAYSKNGGENWDTAYNDKNLPDPVCQGSILRLDSKKGKNVLAFCNAADTSKRDNLTLRISLDEGRTWDRSITVDRSSDGQKNNSAYSDIVQISKNKVGILYEKDEYKKIVFTVVSIDN</sequence>
<dbReference type="SUPFAM" id="SSF50939">
    <property type="entry name" value="Sialidases"/>
    <property type="match status" value="1"/>
</dbReference>
<reference evidence="6 7" key="1">
    <citation type="submission" date="2023-07" db="EMBL/GenBank/DDBJ databases">
        <authorList>
            <person name="Lian W.-H."/>
        </authorList>
    </citation>
    <scope>NUCLEOTIDE SEQUENCE [LARGE SCALE GENOMIC DNA]</scope>
    <source>
        <strain evidence="6 7">SYSU DXS3180</strain>
    </source>
</reference>
<evidence type="ECO:0000256" key="4">
    <source>
        <dbReference type="SAM" id="SignalP"/>
    </source>
</evidence>
<dbReference type="Proteomes" id="UP001560573">
    <property type="component" value="Unassembled WGS sequence"/>
</dbReference>
<dbReference type="CDD" id="cd15482">
    <property type="entry name" value="Sialidase_non-viral"/>
    <property type="match status" value="1"/>
</dbReference>
<feature type="domain" description="Sialidase" evidence="5">
    <location>
        <begin position="49"/>
        <end position="369"/>
    </location>
</feature>
<evidence type="ECO:0000256" key="3">
    <source>
        <dbReference type="ARBA" id="ARBA00012733"/>
    </source>
</evidence>
<evidence type="ECO:0000313" key="6">
    <source>
        <dbReference type="EMBL" id="MEX6687450.1"/>
    </source>
</evidence>
<feature type="chain" id="PRO_5046278656" description="exo-alpha-sialidase" evidence="4">
    <location>
        <begin position="21"/>
        <end position="389"/>
    </location>
</feature>
<evidence type="ECO:0000256" key="2">
    <source>
        <dbReference type="ARBA" id="ARBA00009348"/>
    </source>
</evidence>
<dbReference type="InterPro" id="IPR011040">
    <property type="entry name" value="Sialidase"/>
</dbReference>
<comment type="caution">
    <text evidence="6">The sequence shown here is derived from an EMBL/GenBank/DDBJ whole genome shotgun (WGS) entry which is preliminary data.</text>
</comment>
<name>A0ABV3ZD88_9BACT</name>
<evidence type="ECO:0000259" key="5">
    <source>
        <dbReference type="Pfam" id="PF13088"/>
    </source>
</evidence>